<proteinExistence type="predicted"/>
<name>A0ABZ2L1B3_9BACT</name>
<gene>
    <name evidence="1" type="ORF">LVJ94_43520</name>
</gene>
<accession>A0ABZ2L1B3</accession>
<dbReference type="Proteomes" id="UP001374803">
    <property type="component" value="Chromosome"/>
</dbReference>
<sequence>MQSNLEAKYGQQALAWHNVSTGAVSLWLLNDQNPSQVEGTMDLNWTCGPACQNEWKVIDTAPPADGVTNILWHNKVSGDVSQWNIARDGSVTASGPLDWQCSAATGCSQGWRPLGRMETSRPCSPTPCVTHRYENLVWHNAQSGEVSAWLLGGGNTVLEAQPFSFGCAAATGCSQAWRAVGPLGRYGLLWHNASTGDLSVWKTGHNNEVTGTQNLSWTCGPDCAQQWKTIGQVEFDGKGGIDLGWHNIVTGEVAIWQLDTAGTVTGTSTLSFKCDSTCSQTWKPIGFLRFPGAPPH</sequence>
<dbReference type="EMBL" id="CP089983">
    <property type="protein sequence ID" value="WXB03763.1"/>
    <property type="molecule type" value="Genomic_DNA"/>
</dbReference>
<evidence type="ECO:0000313" key="2">
    <source>
        <dbReference type="Proteomes" id="UP001374803"/>
    </source>
</evidence>
<organism evidence="1 2">
    <name type="scientific">Pendulispora rubella</name>
    <dbReference type="NCBI Taxonomy" id="2741070"/>
    <lineage>
        <taxon>Bacteria</taxon>
        <taxon>Pseudomonadati</taxon>
        <taxon>Myxococcota</taxon>
        <taxon>Myxococcia</taxon>
        <taxon>Myxococcales</taxon>
        <taxon>Sorangiineae</taxon>
        <taxon>Pendulisporaceae</taxon>
        <taxon>Pendulispora</taxon>
    </lineage>
</organism>
<evidence type="ECO:0008006" key="3">
    <source>
        <dbReference type="Google" id="ProtNLM"/>
    </source>
</evidence>
<protein>
    <recommendedName>
        <fullName evidence="3">Ricin B lectin domain-containing protein</fullName>
    </recommendedName>
</protein>
<evidence type="ECO:0000313" key="1">
    <source>
        <dbReference type="EMBL" id="WXB03763.1"/>
    </source>
</evidence>
<reference evidence="1" key="1">
    <citation type="submission" date="2021-12" db="EMBL/GenBank/DDBJ databases">
        <title>Discovery of the Pendulisporaceae a myxobacterial family with distinct sporulation behavior and unique specialized metabolism.</title>
        <authorList>
            <person name="Garcia R."/>
            <person name="Popoff A."/>
            <person name="Bader C.D."/>
            <person name="Loehr J."/>
            <person name="Walesch S."/>
            <person name="Walt C."/>
            <person name="Boldt J."/>
            <person name="Bunk B."/>
            <person name="Haeckl F.J.F.P.J."/>
            <person name="Gunesch A.P."/>
            <person name="Birkelbach J."/>
            <person name="Nuebel U."/>
            <person name="Pietschmann T."/>
            <person name="Bach T."/>
            <person name="Mueller R."/>
        </authorList>
    </citation>
    <scope>NUCLEOTIDE SEQUENCE</scope>
    <source>
        <strain evidence="1">MSr11367</strain>
    </source>
</reference>
<dbReference type="RefSeq" id="WP_394833398.1">
    <property type="nucleotide sequence ID" value="NZ_CP089929.1"/>
</dbReference>
<keyword evidence="2" id="KW-1185">Reference proteome</keyword>